<dbReference type="EMBL" id="KQ964525">
    <property type="protein sequence ID" value="KXN69741.1"/>
    <property type="molecule type" value="Genomic_DNA"/>
</dbReference>
<dbReference type="GO" id="GO:0005686">
    <property type="term" value="C:U2 snRNP"/>
    <property type="evidence" value="ECO:0007669"/>
    <property type="project" value="UniProtKB-UniRule"/>
</dbReference>
<organism evidence="14 15">
    <name type="scientific">Conidiobolus coronatus (strain ATCC 28846 / CBS 209.66 / NRRL 28638)</name>
    <name type="common">Delacroixia coronata</name>
    <dbReference type="NCBI Taxonomy" id="796925"/>
    <lineage>
        <taxon>Eukaryota</taxon>
        <taxon>Fungi</taxon>
        <taxon>Fungi incertae sedis</taxon>
        <taxon>Zoopagomycota</taxon>
        <taxon>Entomophthoromycotina</taxon>
        <taxon>Entomophthoromycetes</taxon>
        <taxon>Entomophthorales</taxon>
        <taxon>Ancylistaceae</taxon>
        <taxon>Conidiobolus</taxon>
    </lineage>
</organism>
<evidence type="ECO:0000313" key="14">
    <source>
        <dbReference type="EMBL" id="KXN69741.1"/>
    </source>
</evidence>
<comment type="subcellular location">
    <subcellularLocation>
        <location evidence="2">Cytoplasm</location>
        <location evidence="2">Cytosol</location>
    </subcellularLocation>
    <subcellularLocation>
        <location evidence="1 12">Nucleus</location>
    </subcellularLocation>
</comment>
<evidence type="ECO:0000256" key="6">
    <source>
        <dbReference type="ARBA" id="ARBA00022728"/>
    </source>
</evidence>
<dbReference type="GO" id="GO:0000387">
    <property type="term" value="P:spliceosomal snRNP assembly"/>
    <property type="evidence" value="ECO:0007669"/>
    <property type="project" value="UniProtKB-UniRule"/>
</dbReference>
<dbReference type="InterPro" id="IPR010920">
    <property type="entry name" value="LSM_dom_sf"/>
</dbReference>
<sequence>MNSSHKVQKIMVQPINLIFKFFQSQKRVSIWVFDQTNCHIEGQIIGFDEFMNLVLDKACEVKFKNGKEPKITKIGRILLKGDNITLISPVTESQ</sequence>
<reference evidence="14 15" key="1">
    <citation type="journal article" date="2015" name="Genome Biol. Evol.">
        <title>Phylogenomic analyses indicate that early fungi evolved digesting cell walls of algal ancestors of land plants.</title>
        <authorList>
            <person name="Chang Y."/>
            <person name="Wang S."/>
            <person name="Sekimoto S."/>
            <person name="Aerts A.L."/>
            <person name="Choi C."/>
            <person name="Clum A."/>
            <person name="LaButti K.M."/>
            <person name="Lindquist E.A."/>
            <person name="Yee Ngan C."/>
            <person name="Ohm R.A."/>
            <person name="Salamov A.A."/>
            <person name="Grigoriev I.V."/>
            <person name="Spatafora J.W."/>
            <person name="Berbee M.L."/>
        </authorList>
    </citation>
    <scope>NUCLEOTIDE SEQUENCE [LARGE SCALE GENOMIC DNA]</scope>
    <source>
        <strain evidence="14 15">NRRL 28638</strain>
    </source>
</reference>
<evidence type="ECO:0000256" key="9">
    <source>
        <dbReference type="ARBA" id="ARBA00023242"/>
    </source>
</evidence>
<evidence type="ECO:0000256" key="10">
    <source>
        <dbReference type="ARBA" id="ARBA00023274"/>
    </source>
</evidence>
<dbReference type="PANTHER" id="PTHR11193">
    <property type="entry name" value="SMALL NUCLEAR RIBONUCLEOPROTEIN E"/>
    <property type="match status" value="1"/>
</dbReference>
<keyword evidence="10 12" id="KW-0687">Ribonucleoprotein</keyword>
<keyword evidence="15" id="KW-1185">Reference proteome</keyword>
<dbReference type="SMART" id="SM00651">
    <property type="entry name" value="Sm"/>
    <property type="match status" value="1"/>
</dbReference>
<gene>
    <name evidence="14" type="ORF">CONCODRAFT_18135</name>
</gene>
<protein>
    <recommendedName>
        <fullName evidence="12">Small nuclear ribonucleoprotein E</fullName>
        <shortName evidence="12">snRNP-E</shortName>
    </recommendedName>
    <alternativeName>
        <fullName evidence="12">Sm protein E</fullName>
    </alternativeName>
</protein>
<dbReference type="GO" id="GO:0071014">
    <property type="term" value="C:post-mRNA release spliceosomal complex"/>
    <property type="evidence" value="ECO:0007669"/>
    <property type="project" value="EnsemblFungi"/>
</dbReference>
<evidence type="ECO:0000256" key="7">
    <source>
        <dbReference type="ARBA" id="ARBA00022884"/>
    </source>
</evidence>
<keyword evidence="9 12" id="KW-0539">Nucleus</keyword>
<proteinExistence type="inferred from homology"/>
<dbReference type="PROSITE" id="PS52002">
    <property type="entry name" value="SM"/>
    <property type="match status" value="1"/>
</dbReference>
<dbReference type="CDD" id="cd01718">
    <property type="entry name" value="Sm_E"/>
    <property type="match status" value="1"/>
</dbReference>
<dbReference type="OrthoDB" id="25620at2759"/>
<dbReference type="AlphaFoldDB" id="A0A137P490"/>
<evidence type="ECO:0000259" key="13">
    <source>
        <dbReference type="PROSITE" id="PS52002"/>
    </source>
</evidence>
<keyword evidence="6 12" id="KW-0747">Spliceosome</keyword>
<dbReference type="GO" id="GO:0003723">
    <property type="term" value="F:RNA binding"/>
    <property type="evidence" value="ECO:0007669"/>
    <property type="project" value="UniProtKB-KW"/>
</dbReference>
<evidence type="ECO:0000256" key="12">
    <source>
        <dbReference type="RuleBase" id="RU365053"/>
    </source>
</evidence>
<dbReference type="GO" id="GO:1990935">
    <property type="term" value="F:splicing factor binding"/>
    <property type="evidence" value="ECO:0007669"/>
    <property type="project" value="EnsemblFungi"/>
</dbReference>
<dbReference type="GO" id="GO:0005829">
    <property type="term" value="C:cytosol"/>
    <property type="evidence" value="ECO:0007669"/>
    <property type="project" value="UniProtKB-SubCell"/>
</dbReference>
<dbReference type="Proteomes" id="UP000070444">
    <property type="component" value="Unassembled WGS sequence"/>
</dbReference>
<evidence type="ECO:0000256" key="3">
    <source>
        <dbReference type="ARBA" id="ARBA00006850"/>
    </source>
</evidence>
<dbReference type="FunFam" id="2.30.30.100:FF:000013">
    <property type="entry name" value="Small nuclear ribonucleoprotein E"/>
    <property type="match status" value="1"/>
</dbReference>
<evidence type="ECO:0000256" key="8">
    <source>
        <dbReference type="ARBA" id="ARBA00023187"/>
    </source>
</evidence>
<dbReference type="GO" id="GO:0046540">
    <property type="term" value="C:U4/U6 x U5 tri-snRNP complex"/>
    <property type="evidence" value="ECO:0007669"/>
    <property type="project" value="UniProtKB-UniRule"/>
</dbReference>
<keyword evidence="5 12" id="KW-0507">mRNA processing</keyword>
<keyword evidence="7 12" id="KW-0694">RNA-binding</keyword>
<dbReference type="GO" id="GO:0005687">
    <property type="term" value="C:U4 snRNP"/>
    <property type="evidence" value="ECO:0007669"/>
    <property type="project" value="UniProtKB-UniRule"/>
</dbReference>
<dbReference type="GO" id="GO:0005682">
    <property type="term" value="C:U5 snRNP"/>
    <property type="evidence" value="ECO:0007669"/>
    <property type="project" value="UniProtKB-UniRule"/>
</dbReference>
<evidence type="ECO:0000256" key="1">
    <source>
        <dbReference type="ARBA" id="ARBA00004123"/>
    </source>
</evidence>
<evidence type="ECO:0000256" key="11">
    <source>
        <dbReference type="ARBA" id="ARBA00058057"/>
    </source>
</evidence>
<evidence type="ECO:0000256" key="4">
    <source>
        <dbReference type="ARBA" id="ARBA00022490"/>
    </source>
</evidence>
<dbReference type="InterPro" id="IPR027078">
    <property type="entry name" value="snRNP-E"/>
</dbReference>
<feature type="domain" description="Sm" evidence="13">
    <location>
        <begin position="15"/>
        <end position="93"/>
    </location>
</feature>
<evidence type="ECO:0000313" key="15">
    <source>
        <dbReference type="Proteomes" id="UP000070444"/>
    </source>
</evidence>
<dbReference type="InterPro" id="IPR001163">
    <property type="entry name" value="Sm_dom_euk/arc"/>
</dbReference>
<dbReference type="SUPFAM" id="SSF50182">
    <property type="entry name" value="Sm-like ribonucleoproteins"/>
    <property type="match status" value="1"/>
</dbReference>
<keyword evidence="8 12" id="KW-0508">mRNA splicing</keyword>
<comment type="function">
    <text evidence="12">Involved in pre-mRNA splicing. Binds and is required for the stability of snRNA U1, U2, U4 and U5 which contain a highly conserved structural motif called the Sm binding site. Involved in cap modification.</text>
</comment>
<comment type="similarity">
    <text evidence="3 12">Belongs to the snRNP Sm proteins family.</text>
</comment>
<dbReference type="GO" id="GO:0036261">
    <property type="term" value="P:7-methylguanosine cap hypermethylation"/>
    <property type="evidence" value="ECO:0007669"/>
    <property type="project" value="EnsemblFungi"/>
</dbReference>
<evidence type="ECO:0000256" key="5">
    <source>
        <dbReference type="ARBA" id="ARBA00022664"/>
    </source>
</evidence>
<comment type="function">
    <text evidence="11">Plays a role in pre-mRNA splicing as a core component of the spliceosomal U1, U2, U4 and U5 small nuclear ribonucleoproteins (snRNPs), the building blocks of the spliceosome.</text>
</comment>
<dbReference type="InterPro" id="IPR047575">
    <property type="entry name" value="Sm"/>
</dbReference>
<dbReference type="GO" id="GO:0005685">
    <property type="term" value="C:U1 snRNP"/>
    <property type="evidence" value="ECO:0007669"/>
    <property type="project" value="UniProtKB-UniRule"/>
</dbReference>
<dbReference type="STRING" id="796925.A0A137P490"/>
<dbReference type="GO" id="GO:0071004">
    <property type="term" value="C:U2-type prespliceosome"/>
    <property type="evidence" value="ECO:0007669"/>
    <property type="project" value="EnsemblFungi"/>
</dbReference>
<dbReference type="OMA" id="VPPINCI"/>
<keyword evidence="4" id="KW-0963">Cytoplasm</keyword>
<accession>A0A137P490</accession>
<dbReference type="Pfam" id="PF01423">
    <property type="entry name" value="LSM"/>
    <property type="match status" value="1"/>
</dbReference>
<name>A0A137P490_CONC2</name>
<evidence type="ECO:0000256" key="2">
    <source>
        <dbReference type="ARBA" id="ARBA00004514"/>
    </source>
</evidence>
<dbReference type="Gene3D" id="2.30.30.100">
    <property type="match status" value="1"/>
</dbReference>